<protein>
    <recommendedName>
        <fullName evidence="2">SIS domain-containing protein</fullName>
    </recommendedName>
</protein>
<dbReference type="Gene3D" id="3.40.50.10490">
    <property type="entry name" value="Glucose-6-phosphate isomerase like protein, domain 1"/>
    <property type="match status" value="2"/>
</dbReference>
<feature type="domain" description="SIS" evidence="2">
    <location>
        <begin position="75"/>
        <end position="253"/>
    </location>
</feature>
<dbReference type="GO" id="GO:0004857">
    <property type="term" value="F:enzyme inhibitor activity"/>
    <property type="evidence" value="ECO:0007669"/>
    <property type="project" value="TreeGrafter"/>
</dbReference>
<dbReference type="GO" id="GO:1901135">
    <property type="term" value="P:carbohydrate derivative metabolic process"/>
    <property type="evidence" value="ECO:0007669"/>
    <property type="project" value="InterPro"/>
</dbReference>
<dbReference type="GO" id="GO:0019899">
    <property type="term" value="F:enzyme binding"/>
    <property type="evidence" value="ECO:0007669"/>
    <property type="project" value="TreeGrafter"/>
</dbReference>
<dbReference type="Proteomes" id="UP000230821">
    <property type="component" value="Unassembled WGS sequence"/>
</dbReference>
<dbReference type="InterPro" id="IPR046348">
    <property type="entry name" value="SIS_dom_sf"/>
</dbReference>
<dbReference type="InterPro" id="IPR040190">
    <property type="entry name" value="MURQ/GCKR"/>
</dbReference>
<reference evidence="3 4" key="1">
    <citation type="submission" date="2017-10" db="EMBL/GenBank/DDBJ databases">
        <title>Novel microbial diversity and functional potential in the marine mammal oral microbiome.</title>
        <authorList>
            <person name="Dudek N.K."/>
            <person name="Sun C.L."/>
            <person name="Burstein D."/>
            <person name="Kantor R.S."/>
            <person name="Aliaga Goltsman D.S."/>
            <person name="Bik E.M."/>
            <person name="Thomas B.C."/>
            <person name="Banfield J.F."/>
            <person name="Relman D.A."/>
        </authorList>
    </citation>
    <scope>NUCLEOTIDE SEQUENCE [LARGE SCALE GENOMIC DNA]</scope>
    <source>
        <strain evidence="3">DOLJORAL78_47_16</strain>
    </source>
</reference>
<accession>A0A2G6KET5</accession>
<dbReference type="PANTHER" id="PTHR10088">
    <property type="entry name" value="GLUCOKINASE REGULATORY PROTEIN"/>
    <property type="match status" value="1"/>
</dbReference>
<evidence type="ECO:0000313" key="4">
    <source>
        <dbReference type="Proteomes" id="UP000230821"/>
    </source>
</evidence>
<dbReference type="PROSITE" id="PS51464">
    <property type="entry name" value="SIS"/>
    <property type="match status" value="1"/>
</dbReference>
<dbReference type="GO" id="GO:0030246">
    <property type="term" value="F:carbohydrate binding"/>
    <property type="evidence" value="ECO:0007669"/>
    <property type="project" value="TreeGrafter"/>
</dbReference>
<dbReference type="AlphaFoldDB" id="A0A2G6KET5"/>
<dbReference type="EMBL" id="PDSK01000091">
    <property type="protein sequence ID" value="PIE34177.1"/>
    <property type="molecule type" value="Genomic_DNA"/>
</dbReference>
<dbReference type="GO" id="GO:0042593">
    <property type="term" value="P:glucose homeostasis"/>
    <property type="evidence" value="ECO:0007669"/>
    <property type="project" value="TreeGrafter"/>
</dbReference>
<sequence>MNTIQEKTQEFLTIAPQFKLGKLVTESQHPKTLELSHLAQHDLPQAVQILKDIDLDMLSALSQKLDAIYEMAQAVKACFEQGGRVFLDGCGSTGRLSLTLETLWRELHPEAELHNRVISFMAGGDIALIKSIEDFEDFPSYGARQLTELGFCEDDLLISTTEGGETPFVIGATEQAVRVSRYAPYFLYCNPDEILCEVATRSKRVIENEQIRKINLTVGPMAISGSTRMQASTVLMLAVGLALIHYNSPQENIAEECERLQHFYKNLDASFLPAFIEEESRLYQQNGMLFYEAEPDFAISILTDTTERAPTFSLHPFENLQDKNLSDFSPSLCHLVMPGSESPQQAWEKLLGRKPRALDWKEYAGRVDQRRLFGHDFSRQILQERWNYLADKTHAICVIKKRHDNLNFRLNEVAHSVPFGGLSRLDEHSVLKMLLNTHSTLVMGRIGRYEGNLMTYVRPSNNKLIDRTIRYVGHLLAQRGIEHSYEDIAYACFQEMETIHPDEPIVLRVLEHFVTS</sequence>
<keyword evidence="1" id="KW-0119">Carbohydrate metabolism</keyword>
<name>A0A2G6KET5_9BACT</name>
<evidence type="ECO:0000313" key="3">
    <source>
        <dbReference type="EMBL" id="PIE34177.1"/>
    </source>
</evidence>
<proteinExistence type="predicted"/>
<evidence type="ECO:0000259" key="2">
    <source>
        <dbReference type="PROSITE" id="PS51464"/>
    </source>
</evidence>
<dbReference type="GO" id="GO:0005829">
    <property type="term" value="C:cytosol"/>
    <property type="evidence" value="ECO:0007669"/>
    <property type="project" value="TreeGrafter"/>
</dbReference>
<dbReference type="Pfam" id="PF22645">
    <property type="entry name" value="GKRP_SIS_N"/>
    <property type="match status" value="1"/>
</dbReference>
<comment type="caution">
    <text evidence="3">The sequence shown here is derived from an EMBL/GenBank/DDBJ whole genome shotgun (WGS) entry which is preliminary data.</text>
</comment>
<gene>
    <name evidence="3" type="ORF">CSA56_08545</name>
</gene>
<dbReference type="SUPFAM" id="SSF53697">
    <property type="entry name" value="SIS domain"/>
    <property type="match status" value="1"/>
</dbReference>
<evidence type="ECO:0000256" key="1">
    <source>
        <dbReference type="ARBA" id="ARBA00023277"/>
    </source>
</evidence>
<dbReference type="GO" id="GO:0009750">
    <property type="term" value="P:response to fructose"/>
    <property type="evidence" value="ECO:0007669"/>
    <property type="project" value="TreeGrafter"/>
</dbReference>
<organism evidence="3 4">
    <name type="scientific">candidate division KSB3 bacterium</name>
    <dbReference type="NCBI Taxonomy" id="2044937"/>
    <lineage>
        <taxon>Bacteria</taxon>
        <taxon>candidate division KSB3</taxon>
    </lineage>
</organism>
<dbReference type="PANTHER" id="PTHR10088:SF4">
    <property type="entry name" value="GLUCOKINASE REGULATORY PROTEIN"/>
    <property type="match status" value="1"/>
</dbReference>
<dbReference type="InterPro" id="IPR001347">
    <property type="entry name" value="SIS_dom"/>
</dbReference>
<dbReference type="GO" id="GO:0070095">
    <property type="term" value="F:fructose-6-phosphate binding"/>
    <property type="evidence" value="ECO:0007669"/>
    <property type="project" value="TreeGrafter"/>
</dbReference>